<name>A0A853BJ45_9ACTN</name>
<feature type="transmembrane region" description="Helical" evidence="1">
    <location>
        <begin position="102"/>
        <end position="125"/>
    </location>
</feature>
<evidence type="ECO:0000256" key="1">
    <source>
        <dbReference type="SAM" id="Phobius"/>
    </source>
</evidence>
<organism evidence="2 3">
    <name type="scientific">Streptomonospora nanhaiensis</name>
    <dbReference type="NCBI Taxonomy" id="1323731"/>
    <lineage>
        <taxon>Bacteria</taxon>
        <taxon>Bacillati</taxon>
        <taxon>Actinomycetota</taxon>
        <taxon>Actinomycetes</taxon>
        <taxon>Streptosporangiales</taxon>
        <taxon>Nocardiopsidaceae</taxon>
        <taxon>Streptomonospora</taxon>
    </lineage>
</organism>
<keyword evidence="1" id="KW-0472">Membrane</keyword>
<reference evidence="2 3" key="1">
    <citation type="submission" date="2020-07" db="EMBL/GenBank/DDBJ databases">
        <title>Sequencing the genomes of 1000 actinobacteria strains.</title>
        <authorList>
            <person name="Klenk H.-P."/>
        </authorList>
    </citation>
    <scope>NUCLEOTIDE SEQUENCE [LARGE SCALE GENOMIC DNA]</scope>
    <source>
        <strain evidence="2 3">DSM 45927</strain>
    </source>
</reference>
<dbReference type="Proteomes" id="UP000575985">
    <property type="component" value="Unassembled WGS sequence"/>
</dbReference>
<keyword evidence="1" id="KW-1133">Transmembrane helix</keyword>
<gene>
    <name evidence="2" type="ORF">HNR12_001317</name>
</gene>
<protein>
    <recommendedName>
        <fullName evidence="4">Transmembrane protein</fullName>
    </recommendedName>
</protein>
<evidence type="ECO:0000313" key="3">
    <source>
        <dbReference type="Proteomes" id="UP000575985"/>
    </source>
</evidence>
<evidence type="ECO:0008006" key="4">
    <source>
        <dbReference type="Google" id="ProtNLM"/>
    </source>
</evidence>
<keyword evidence="3" id="KW-1185">Reference proteome</keyword>
<sequence length="204" mass="21548">MTIYADRPLRFLLQLCADTATAAWIAAWVWAGLALHDTLSALAVPGELMESAGEGFAENMADAAERVREVPLAGDSLAAPFTSVGEAGGALSEAGRGFQETMGLVALVLPLLTAAMPVLFALLLWAMTRARWIRRASGAAALRSLPDEAGASLLALRAMASARPRLLTAVHPDPVGAWRAGDRAAIAKLADLELKRVGLRARRR</sequence>
<dbReference type="RefSeq" id="WP_179766646.1">
    <property type="nucleotide sequence ID" value="NZ_JACCFO010000001.1"/>
</dbReference>
<comment type="caution">
    <text evidence="2">The sequence shown here is derived from an EMBL/GenBank/DDBJ whole genome shotgun (WGS) entry which is preliminary data.</text>
</comment>
<keyword evidence="1" id="KW-0812">Transmembrane</keyword>
<feature type="transmembrane region" description="Helical" evidence="1">
    <location>
        <begin position="12"/>
        <end position="31"/>
    </location>
</feature>
<dbReference type="EMBL" id="JACCFO010000001">
    <property type="protein sequence ID" value="NYI95040.1"/>
    <property type="molecule type" value="Genomic_DNA"/>
</dbReference>
<accession>A0A853BJ45</accession>
<proteinExistence type="predicted"/>
<evidence type="ECO:0000313" key="2">
    <source>
        <dbReference type="EMBL" id="NYI95040.1"/>
    </source>
</evidence>
<dbReference type="AlphaFoldDB" id="A0A853BJ45"/>